<reference evidence="2" key="1">
    <citation type="journal article" date="2020" name="Stud. Mycol.">
        <title>101 Dothideomycetes genomes: a test case for predicting lifestyles and emergence of pathogens.</title>
        <authorList>
            <person name="Haridas S."/>
            <person name="Albert R."/>
            <person name="Binder M."/>
            <person name="Bloem J."/>
            <person name="Labutti K."/>
            <person name="Salamov A."/>
            <person name="Andreopoulos B."/>
            <person name="Baker S."/>
            <person name="Barry K."/>
            <person name="Bills G."/>
            <person name="Bluhm B."/>
            <person name="Cannon C."/>
            <person name="Castanera R."/>
            <person name="Culley D."/>
            <person name="Daum C."/>
            <person name="Ezra D."/>
            <person name="Gonzalez J."/>
            <person name="Henrissat B."/>
            <person name="Kuo A."/>
            <person name="Liang C."/>
            <person name="Lipzen A."/>
            <person name="Lutzoni F."/>
            <person name="Magnuson J."/>
            <person name="Mondo S."/>
            <person name="Nolan M."/>
            <person name="Ohm R."/>
            <person name="Pangilinan J."/>
            <person name="Park H.-J."/>
            <person name="Ramirez L."/>
            <person name="Alfaro M."/>
            <person name="Sun H."/>
            <person name="Tritt A."/>
            <person name="Yoshinaga Y."/>
            <person name="Zwiers L.-H."/>
            <person name="Turgeon B."/>
            <person name="Goodwin S."/>
            <person name="Spatafora J."/>
            <person name="Crous P."/>
            <person name="Grigoriev I."/>
        </authorList>
    </citation>
    <scope>NUCLEOTIDE SEQUENCE</scope>
    <source>
        <strain evidence="2">CBS 207.26</strain>
    </source>
</reference>
<dbReference type="AlphaFoldDB" id="A0A6A6DNS1"/>
<name>A0A6A6DNS1_9PEZI</name>
<evidence type="ECO:0000256" key="1">
    <source>
        <dbReference type="SAM" id="Coils"/>
    </source>
</evidence>
<accession>A0A6A6DNS1</accession>
<evidence type="ECO:0000313" key="3">
    <source>
        <dbReference type="Proteomes" id="UP000800200"/>
    </source>
</evidence>
<dbReference type="OrthoDB" id="4509994at2759"/>
<protein>
    <submittedName>
        <fullName evidence="2">Uncharacterized protein</fullName>
    </submittedName>
</protein>
<proteinExistence type="predicted"/>
<dbReference type="EMBL" id="ML994668">
    <property type="protein sequence ID" value="KAF2179296.1"/>
    <property type="molecule type" value="Genomic_DNA"/>
</dbReference>
<organism evidence="2 3">
    <name type="scientific">Zopfia rhizophila CBS 207.26</name>
    <dbReference type="NCBI Taxonomy" id="1314779"/>
    <lineage>
        <taxon>Eukaryota</taxon>
        <taxon>Fungi</taxon>
        <taxon>Dikarya</taxon>
        <taxon>Ascomycota</taxon>
        <taxon>Pezizomycotina</taxon>
        <taxon>Dothideomycetes</taxon>
        <taxon>Dothideomycetes incertae sedis</taxon>
        <taxon>Zopfiaceae</taxon>
        <taxon>Zopfia</taxon>
    </lineage>
</organism>
<keyword evidence="3" id="KW-1185">Reference proteome</keyword>
<dbReference type="Proteomes" id="UP000800200">
    <property type="component" value="Unassembled WGS sequence"/>
</dbReference>
<evidence type="ECO:0000313" key="2">
    <source>
        <dbReference type="EMBL" id="KAF2179296.1"/>
    </source>
</evidence>
<gene>
    <name evidence="2" type="ORF">K469DRAFT_716555</name>
</gene>
<feature type="coiled-coil region" evidence="1">
    <location>
        <begin position="76"/>
        <end position="110"/>
    </location>
</feature>
<keyword evidence="1" id="KW-0175">Coiled coil</keyword>
<sequence length="271" mass="30787">MGKLSTLEMRVDPKATATGNDYTLIPKSLKCAATHYPDNVIREDYTIKKLRIQARHDKKLFLEHSHLKVLTHCDHADTLGKALNTAETKLNEARDELAELQNEIKILRVQIKKPTHNIYFFLSVKASLALLSTPVKKTRFTALLQTPQNQAGYVAVGPDNASPYLPATPLATLTVGSHQGNSRSARFPDPPMLKDGKDENIVSYMRTRTEGPANQYLLTLIRIIRESKQLVSYQYIVDCLERTYGDPHKRLNAHRDFQKLYLRDPTNFTVF</sequence>